<keyword evidence="1" id="KW-0732">Signal</keyword>
<dbReference type="PANTHER" id="PTHR31836:SF24">
    <property type="entry name" value="RLPA-LIKE PROTEIN DOUBLE-PSI BETA-BARREL DOMAIN-CONTAINING PROTEIN"/>
    <property type="match status" value="1"/>
</dbReference>
<dbReference type="Gene3D" id="2.40.40.10">
    <property type="entry name" value="RlpA-like domain"/>
    <property type="match status" value="1"/>
</dbReference>
<keyword evidence="4" id="KW-1185">Reference proteome</keyword>
<dbReference type="AlphaFoldDB" id="A0A9P5Q606"/>
<dbReference type="Proteomes" id="UP000772434">
    <property type="component" value="Unassembled WGS sequence"/>
</dbReference>
<evidence type="ECO:0000259" key="2">
    <source>
        <dbReference type="Pfam" id="PF03330"/>
    </source>
</evidence>
<dbReference type="CDD" id="cd22191">
    <property type="entry name" value="DPBB_RlpA_EXP_N-like"/>
    <property type="match status" value="1"/>
</dbReference>
<dbReference type="OrthoDB" id="406505at2759"/>
<evidence type="ECO:0000256" key="1">
    <source>
        <dbReference type="ARBA" id="ARBA00022729"/>
    </source>
</evidence>
<sequence>TYYLQNGQAGACGKVHADTDLIAAIDKDRYGDLGAVSPLCWQQVKITNTENGNTAIVTIADACPSCENNNSIDLSKGAFEKLATLDEGMVPSKPFLPFPLSFYLCMRFHNVIGDWDTRWKLCSRCDRPYAYHGGRGFFRFFPFKLVVPYSQLETSHLGVRERWQLR</sequence>
<accession>A0A9P5Q606</accession>
<reference evidence="3" key="1">
    <citation type="submission" date="2020-11" db="EMBL/GenBank/DDBJ databases">
        <authorList>
            <consortium name="DOE Joint Genome Institute"/>
            <person name="Ahrendt S."/>
            <person name="Riley R."/>
            <person name="Andreopoulos W."/>
            <person name="Labutti K."/>
            <person name="Pangilinan J."/>
            <person name="Ruiz-Duenas F.J."/>
            <person name="Barrasa J.M."/>
            <person name="Sanchez-Garcia M."/>
            <person name="Camarero S."/>
            <person name="Miyauchi S."/>
            <person name="Serrano A."/>
            <person name="Linde D."/>
            <person name="Babiker R."/>
            <person name="Drula E."/>
            <person name="Ayuso-Fernandez I."/>
            <person name="Pacheco R."/>
            <person name="Padilla G."/>
            <person name="Ferreira P."/>
            <person name="Barriuso J."/>
            <person name="Kellner H."/>
            <person name="Castanera R."/>
            <person name="Alfaro M."/>
            <person name="Ramirez L."/>
            <person name="Pisabarro A.G."/>
            <person name="Kuo A."/>
            <person name="Tritt A."/>
            <person name="Lipzen A."/>
            <person name="He G."/>
            <person name="Yan M."/>
            <person name="Ng V."/>
            <person name="Cullen D."/>
            <person name="Martin F."/>
            <person name="Rosso M.-N."/>
            <person name="Henrissat B."/>
            <person name="Hibbett D."/>
            <person name="Martinez A.T."/>
            <person name="Grigoriev I.V."/>
        </authorList>
    </citation>
    <scope>NUCLEOTIDE SEQUENCE</scope>
    <source>
        <strain evidence="3">AH 40177</strain>
    </source>
</reference>
<gene>
    <name evidence="3" type="ORF">BDP27DRAFT_1206802</name>
</gene>
<dbReference type="InterPro" id="IPR009009">
    <property type="entry name" value="RlpA-like_DPBB"/>
</dbReference>
<dbReference type="PANTHER" id="PTHR31836">
    <property type="match status" value="1"/>
</dbReference>
<dbReference type="EMBL" id="JADNRY010000001">
    <property type="protein sequence ID" value="KAF9078771.1"/>
    <property type="molecule type" value="Genomic_DNA"/>
</dbReference>
<proteinExistence type="predicted"/>
<comment type="caution">
    <text evidence="3">The sequence shown here is derived from an EMBL/GenBank/DDBJ whole genome shotgun (WGS) entry which is preliminary data.</text>
</comment>
<feature type="non-terminal residue" evidence="3">
    <location>
        <position position="166"/>
    </location>
</feature>
<dbReference type="Pfam" id="PF03330">
    <property type="entry name" value="DPBB_1"/>
    <property type="match status" value="1"/>
</dbReference>
<feature type="domain" description="RlpA-like protein double-psi beta-barrel" evidence="2">
    <location>
        <begin position="2"/>
        <end position="91"/>
    </location>
</feature>
<dbReference type="InterPro" id="IPR036908">
    <property type="entry name" value="RlpA-like_sf"/>
</dbReference>
<dbReference type="InterPro" id="IPR051477">
    <property type="entry name" value="Expansin_CellWall"/>
</dbReference>
<name>A0A9P5Q606_9AGAR</name>
<dbReference type="SUPFAM" id="SSF50685">
    <property type="entry name" value="Barwin-like endoglucanases"/>
    <property type="match status" value="1"/>
</dbReference>
<organism evidence="3 4">
    <name type="scientific">Rhodocollybia butyracea</name>
    <dbReference type="NCBI Taxonomy" id="206335"/>
    <lineage>
        <taxon>Eukaryota</taxon>
        <taxon>Fungi</taxon>
        <taxon>Dikarya</taxon>
        <taxon>Basidiomycota</taxon>
        <taxon>Agaricomycotina</taxon>
        <taxon>Agaricomycetes</taxon>
        <taxon>Agaricomycetidae</taxon>
        <taxon>Agaricales</taxon>
        <taxon>Marasmiineae</taxon>
        <taxon>Omphalotaceae</taxon>
        <taxon>Rhodocollybia</taxon>
    </lineage>
</organism>
<evidence type="ECO:0000313" key="3">
    <source>
        <dbReference type="EMBL" id="KAF9078771.1"/>
    </source>
</evidence>
<protein>
    <recommendedName>
        <fullName evidence="2">RlpA-like protein double-psi beta-barrel domain-containing protein</fullName>
    </recommendedName>
</protein>
<evidence type="ECO:0000313" key="4">
    <source>
        <dbReference type="Proteomes" id="UP000772434"/>
    </source>
</evidence>